<evidence type="ECO:0000256" key="6">
    <source>
        <dbReference type="ARBA" id="ARBA00022670"/>
    </source>
</evidence>
<evidence type="ECO:0000256" key="7">
    <source>
        <dbReference type="ARBA" id="ARBA00022723"/>
    </source>
</evidence>
<feature type="active site" evidence="11 12">
    <location>
        <position position="80"/>
    </location>
</feature>
<comment type="function">
    <text evidence="11">Cleaves the N-terminal amino acid of tripeptides.</text>
</comment>
<dbReference type="EMBL" id="LSFY01000001">
    <property type="protein sequence ID" value="KXZ40237.1"/>
    <property type="molecule type" value="Genomic_DNA"/>
</dbReference>
<dbReference type="HAMAP" id="MF_00550">
    <property type="entry name" value="Aminopeptidase_M20"/>
    <property type="match status" value="1"/>
</dbReference>
<dbReference type="GO" id="GO:0005829">
    <property type="term" value="C:cytosol"/>
    <property type="evidence" value="ECO:0007669"/>
    <property type="project" value="TreeGrafter"/>
</dbReference>
<evidence type="ECO:0000256" key="1">
    <source>
        <dbReference type="ARBA" id="ARBA00000870"/>
    </source>
</evidence>
<dbReference type="PIRSF" id="PIRSF037215">
    <property type="entry name" value="Peptidase_M20B"/>
    <property type="match status" value="1"/>
</dbReference>
<dbReference type="AlphaFoldDB" id="A0A150FRJ0"/>
<comment type="caution">
    <text evidence="15">The sequence shown here is derived from an EMBL/GenBank/DDBJ whole genome shotgun (WGS) entry which is preliminary data.</text>
</comment>
<name>A0A150FRJ0_CLOPD</name>
<dbReference type="GO" id="GO:0008270">
    <property type="term" value="F:zinc ion binding"/>
    <property type="evidence" value="ECO:0007669"/>
    <property type="project" value="UniProtKB-UniRule"/>
</dbReference>
<dbReference type="PATRIC" id="fig|1121328.3.peg.1320"/>
<dbReference type="PROSITE" id="PS00759">
    <property type="entry name" value="ARGE_DAPE_CPG2_2"/>
    <property type="match status" value="1"/>
</dbReference>
<evidence type="ECO:0000256" key="8">
    <source>
        <dbReference type="ARBA" id="ARBA00022801"/>
    </source>
</evidence>
<dbReference type="FunFam" id="3.30.70.360:FF:000002">
    <property type="entry name" value="Peptidase T"/>
    <property type="match status" value="1"/>
</dbReference>
<feature type="binding site" evidence="11 13">
    <location>
        <position position="78"/>
    </location>
    <ligand>
        <name>Zn(2+)</name>
        <dbReference type="ChEBI" id="CHEBI:29105"/>
        <label>1</label>
    </ligand>
</feature>
<sequence>MDKVIERFIRYVKYDTRSDEKSSSCPSTPSQIDFAKILVDELVSIGMSNVTLDENGYVMATLQSNTDKNVEPIGFIAHMDTSPDMSGKNVNPKIIKNYDGKDIVLNEEKNIILSVKDSPELLNYIGQDIITTDGTTLLGADDKAGIAEIITAMEYLINNPQIKHGQINVAFTPDEEIGRGADKFDVEKFGAKYAYTVDGGEIGELEYENFNAAVAKIKIQGKNVHPGRAKNKMKNAILIAMELNSLFPENEIPSKTEGYEGFYHLNDINGNVEECEMIYIIREFDMDKFNERKEFMKKSVDKINEKYGQDTVTVDIKDQYYNMKEKVEPVKFIVDIAKEAMEEIGITPKITPIRGGTDGARLSFMGLPTPNIFTGGHNFHGKYEYIPTFAMDKAVKLIVKICQKYEQIS</sequence>
<feature type="active site" description="Proton acceptor" evidence="11 12">
    <location>
        <position position="175"/>
    </location>
</feature>
<keyword evidence="18" id="KW-1185">Reference proteome</keyword>
<evidence type="ECO:0000256" key="3">
    <source>
        <dbReference type="ARBA" id="ARBA00009692"/>
    </source>
</evidence>
<dbReference type="PROSITE" id="PS00758">
    <property type="entry name" value="ARGE_DAPE_CPG2_1"/>
    <property type="match status" value="1"/>
</dbReference>
<dbReference type="Proteomes" id="UP000092605">
    <property type="component" value="Unassembled WGS sequence"/>
</dbReference>
<dbReference type="CDD" id="cd03892">
    <property type="entry name" value="M20_peptT"/>
    <property type="match status" value="1"/>
</dbReference>
<feature type="binding site" evidence="11 13">
    <location>
        <position position="380"/>
    </location>
    <ligand>
        <name>Zn(2+)</name>
        <dbReference type="ChEBI" id="CHEBI:29105"/>
        <label>2</label>
    </ligand>
</feature>
<dbReference type="InterPro" id="IPR002933">
    <property type="entry name" value="Peptidase_M20"/>
</dbReference>
<feature type="binding site" evidence="11 13">
    <location>
        <position position="141"/>
    </location>
    <ligand>
        <name>Zn(2+)</name>
        <dbReference type="ChEBI" id="CHEBI:29105"/>
        <label>2</label>
    </ligand>
</feature>
<accession>A0A150FRJ0</accession>
<gene>
    <name evidence="11" type="primary">pepT</name>
    <name evidence="15" type="ORF">JWYL7_1312</name>
    <name evidence="16" type="ORF">SAMN05661008_00211</name>
</gene>
<dbReference type="RefSeq" id="WP_066070753.1">
    <property type="nucleotide sequence ID" value="NZ_FRBG01000001.1"/>
</dbReference>
<keyword evidence="4 11" id="KW-0031">Aminopeptidase</keyword>
<evidence type="ECO:0000313" key="15">
    <source>
        <dbReference type="EMBL" id="KXZ40237.1"/>
    </source>
</evidence>
<evidence type="ECO:0000256" key="4">
    <source>
        <dbReference type="ARBA" id="ARBA00022438"/>
    </source>
</evidence>
<evidence type="ECO:0000313" key="17">
    <source>
        <dbReference type="Proteomes" id="UP000092605"/>
    </source>
</evidence>
<feature type="binding site" evidence="11 13">
    <location>
        <position position="141"/>
    </location>
    <ligand>
        <name>Zn(2+)</name>
        <dbReference type="ChEBI" id="CHEBI:29105"/>
        <label>1</label>
    </ligand>
</feature>
<dbReference type="InterPro" id="IPR036264">
    <property type="entry name" value="Bact_exopeptidase_dim_dom"/>
</dbReference>
<keyword evidence="9 11" id="KW-0862">Zinc</keyword>
<dbReference type="Pfam" id="PF07687">
    <property type="entry name" value="M20_dimer"/>
    <property type="match status" value="1"/>
</dbReference>
<dbReference type="STRING" id="1121328.JWYL7_1312"/>
<reference evidence="16 18" key="2">
    <citation type="submission" date="2016-11" db="EMBL/GenBank/DDBJ databases">
        <authorList>
            <person name="Varghese N."/>
            <person name="Submissions S."/>
        </authorList>
    </citation>
    <scope>NUCLEOTIDE SEQUENCE [LARGE SCALE GENOMIC DNA]</scope>
    <source>
        <strain evidence="16 18">DSM 7308</strain>
    </source>
</reference>
<evidence type="ECO:0000256" key="10">
    <source>
        <dbReference type="ARBA" id="ARBA00023049"/>
    </source>
</evidence>
<dbReference type="SUPFAM" id="SSF53187">
    <property type="entry name" value="Zn-dependent exopeptidases"/>
    <property type="match status" value="1"/>
</dbReference>
<dbReference type="PANTHER" id="PTHR42994:SF1">
    <property type="entry name" value="PEPTIDASE T"/>
    <property type="match status" value="1"/>
</dbReference>
<keyword evidence="10 11" id="KW-0482">Metalloprotease</keyword>
<dbReference type="NCBIfam" id="NF003976">
    <property type="entry name" value="PRK05469.1"/>
    <property type="match status" value="1"/>
</dbReference>
<evidence type="ECO:0000256" key="5">
    <source>
        <dbReference type="ARBA" id="ARBA00022490"/>
    </source>
</evidence>
<protein>
    <recommendedName>
        <fullName evidence="11">Peptidase T</fullName>
        <ecNumber evidence="11">3.4.11.4</ecNumber>
    </recommendedName>
    <alternativeName>
        <fullName evidence="11">Aminotripeptidase</fullName>
        <shortName evidence="11">Tripeptidase</shortName>
    </alternativeName>
    <alternativeName>
        <fullName evidence="11">Tripeptide aminopeptidase</fullName>
    </alternativeName>
</protein>
<evidence type="ECO:0000256" key="2">
    <source>
        <dbReference type="ARBA" id="ARBA00004496"/>
    </source>
</evidence>
<dbReference type="SUPFAM" id="SSF55031">
    <property type="entry name" value="Bacterial exopeptidase dimerisation domain"/>
    <property type="match status" value="1"/>
</dbReference>
<organism evidence="15 17">
    <name type="scientific">Alkalithermobacter thermoalcaliphilus JW-YL-7 = DSM 7308</name>
    <dbReference type="NCBI Taxonomy" id="1121328"/>
    <lineage>
        <taxon>Bacteria</taxon>
        <taxon>Bacillati</taxon>
        <taxon>Bacillota</taxon>
        <taxon>Clostridia</taxon>
        <taxon>Peptostreptococcales</taxon>
        <taxon>Tepidibacteraceae</taxon>
        <taxon>Alkalithermobacter</taxon>
    </lineage>
</organism>
<dbReference type="EMBL" id="FRBG01000001">
    <property type="protein sequence ID" value="SHK41533.1"/>
    <property type="molecule type" value="Genomic_DNA"/>
</dbReference>
<keyword evidence="7 11" id="KW-0479">Metal-binding</keyword>
<reference evidence="15 17" key="1">
    <citation type="submission" date="2016-02" db="EMBL/GenBank/DDBJ databases">
        <title>Draft genome sequence for Clostridium paradoxum JW-YL-7.</title>
        <authorList>
            <person name="Utturkar S.M."/>
            <person name="Lancaster A."/>
            <person name="Poole F.L."/>
            <person name="Adams M.W."/>
            <person name="Brown S.D."/>
        </authorList>
    </citation>
    <scope>NUCLEOTIDE SEQUENCE [LARGE SCALE GENOMIC DNA]</scope>
    <source>
        <strain evidence="15 17">JW-YL-7</strain>
    </source>
</reference>
<dbReference type="GO" id="GO:0008237">
    <property type="term" value="F:metallopeptidase activity"/>
    <property type="evidence" value="ECO:0007669"/>
    <property type="project" value="UniProtKB-KW"/>
</dbReference>
<proteinExistence type="inferred from homology"/>
<evidence type="ECO:0000313" key="18">
    <source>
        <dbReference type="Proteomes" id="UP000323392"/>
    </source>
</evidence>
<dbReference type="NCBIfam" id="TIGR01882">
    <property type="entry name" value="peptidase-T"/>
    <property type="match status" value="1"/>
</dbReference>
<feature type="domain" description="Peptidase M20 dimerisation" evidence="14">
    <location>
        <begin position="207"/>
        <end position="310"/>
    </location>
</feature>
<comment type="catalytic activity">
    <reaction evidence="1 11">
        <text>Release of the N-terminal residue from a tripeptide.</text>
        <dbReference type="EC" id="3.4.11.4"/>
    </reaction>
</comment>
<evidence type="ECO:0000259" key="14">
    <source>
        <dbReference type="Pfam" id="PF07687"/>
    </source>
</evidence>
<dbReference type="Gene3D" id="3.40.630.10">
    <property type="entry name" value="Zn peptidases"/>
    <property type="match status" value="1"/>
</dbReference>
<dbReference type="Gene3D" id="3.30.70.360">
    <property type="match status" value="1"/>
</dbReference>
<dbReference type="Proteomes" id="UP000323392">
    <property type="component" value="Unassembled WGS sequence"/>
</dbReference>
<dbReference type="InterPro" id="IPR011650">
    <property type="entry name" value="Peptidase_M20_dimer"/>
</dbReference>
<feature type="binding site" evidence="11 13">
    <location>
        <position position="198"/>
    </location>
    <ligand>
        <name>Zn(2+)</name>
        <dbReference type="ChEBI" id="CHEBI:29105"/>
        <label>1</label>
    </ligand>
</feature>
<keyword evidence="8 11" id="KW-0378">Hydrolase</keyword>
<feature type="binding site" evidence="11 13">
    <location>
        <position position="176"/>
    </location>
    <ligand>
        <name>Zn(2+)</name>
        <dbReference type="ChEBI" id="CHEBI:29105"/>
        <label>2</label>
    </ligand>
</feature>
<dbReference type="OrthoDB" id="9804934at2"/>
<comment type="similarity">
    <text evidence="3 11">Belongs to the peptidase M20B family.</text>
</comment>
<dbReference type="GO" id="GO:0043171">
    <property type="term" value="P:peptide catabolic process"/>
    <property type="evidence" value="ECO:0007669"/>
    <property type="project" value="UniProtKB-UniRule"/>
</dbReference>
<keyword evidence="6 11" id="KW-0645">Protease</keyword>
<dbReference type="PANTHER" id="PTHR42994">
    <property type="entry name" value="PEPTIDASE T"/>
    <property type="match status" value="1"/>
</dbReference>
<comment type="subcellular location">
    <subcellularLocation>
        <location evidence="2 11">Cytoplasm</location>
    </subcellularLocation>
</comment>
<evidence type="ECO:0000256" key="13">
    <source>
        <dbReference type="PIRSR" id="PIRSR037215-2"/>
    </source>
</evidence>
<evidence type="ECO:0000256" key="12">
    <source>
        <dbReference type="PIRSR" id="PIRSR037215-1"/>
    </source>
</evidence>
<evidence type="ECO:0000256" key="9">
    <source>
        <dbReference type="ARBA" id="ARBA00022833"/>
    </source>
</evidence>
<dbReference type="InterPro" id="IPR010161">
    <property type="entry name" value="Peptidase_M20B"/>
</dbReference>
<evidence type="ECO:0000313" key="16">
    <source>
        <dbReference type="EMBL" id="SHK41533.1"/>
    </source>
</evidence>
<dbReference type="NCBIfam" id="NF009920">
    <property type="entry name" value="PRK13381.1"/>
    <property type="match status" value="1"/>
</dbReference>
<comment type="cofactor">
    <cofactor evidence="11 13">
        <name>Zn(2+)</name>
        <dbReference type="ChEBI" id="CHEBI:29105"/>
    </cofactor>
    <text evidence="11 13">Binds 2 Zn(2+) ions per subunit.</text>
</comment>
<keyword evidence="5 11" id="KW-0963">Cytoplasm</keyword>
<dbReference type="Pfam" id="PF01546">
    <property type="entry name" value="Peptidase_M20"/>
    <property type="match status" value="1"/>
</dbReference>
<evidence type="ECO:0000256" key="11">
    <source>
        <dbReference type="HAMAP-Rule" id="MF_00550"/>
    </source>
</evidence>
<dbReference type="GO" id="GO:0045148">
    <property type="term" value="F:tripeptide aminopeptidase activity"/>
    <property type="evidence" value="ECO:0007669"/>
    <property type="project" value="UniProtKB-UniRule"/>
</dbReference>
<dbReference type="InterPro" id="IPR001261">
    <property type="entry name" value="ArgE/DapE_CS"/>
</dbReference>
<dbReference type="EC" id="3.4.11.4" evidence="11"/>
<dbReference type="GO" id="GO:0006508">
    <property type="term" value="P:proteolysis"/>
    <property type="evidence" value="ECO:0007669"/>
    <property type="project" value="UniProtKB-UniRule"/>
</dbReference>